<reference evidence="11 12" key="1">
    <citation type="submission" date="2020-08" db="EMBL/GenBank/DDBJ databases">
        <title>Genomic Encyclopedia of Type Strains, Phase IV (KMG-IV): sequencing the most valuable type-strain genomes for metagenomic binning, comparative biology and taxonomic classification.</title>
        <authorList>
            <person name="Goeker M."/>
        </authorList>
    </citation>
    <scope>NUCLEOTIDE SEQUENCE [LARGE SCALE GENOMIC DNA]</scope>
    <source>
        <strain evidence="11 12">DSM 22548</strain>
    </source>
</reference>
<dbReference type="GO" id="GO:0005886">
    <property type="term" value="C:plasma membrane"/>
    <property type="evidence" value="ECO:0007669"/>
    <property type="project" value="UniProtKB-SubCell"/>
</dbReference>
<dbReference type="InterPro" id="IPR050448">
    <property type="entry name" value="OpgB/LTA_synthase_biosynth"/>
</dbReference>
<comment type="subcellular location">
    <subcellularLocation>
        <location evidence="1">Cell membrane</location>
        <topology evidence="1">Multi-pass membrane protein</topology>
    </subcellularLocation>
</comment>
<evidence type="ECO:0000256" key="2">
    <source>
        <dbReference type="ARBA" id="ARBA00022475"/>
    </source>
</evidence>
<evidence type="ECO:0000259" key="10">
    <source>
        <dbReference type="Pfam" id="PF00884"/>
    </source>
</evidence>
<dbReference type="InterPro" id="IPR000917">
    <property type="entry name" value="Sulfatase_N"/>
</dbReference>
<proteinExistence type="predicted"/>
<evidence type="ECO:0000256" key="5">
    <source>
        <dbReference type="ARBA" id="ARBA00023136"/>
    </source>
</evidence>
<keyword evidence="2" id="KW-1003">Cell membrane</keyword>
<feature type="binding site" evidence="8">
    <location>
        <position position="344"/>
    </location>
    <ligand>
        <name>Mn(2+)</name>
        <dbReference type="ChEBI" id="CHEBI:29035"/>
    </ligand>
</feature>
<keyword evidence="4 9" id="KW-1133">Transmembrane helix</keyword>
<evidence type="ECO:0000256" key="1">
    <source>
        <dbReference type="ARBA" id="ARBA00004651"/>
    </source>
</evidence>
<keyword evidence="7" id="KW-0479">Metal-binding</keyword>
<dbReference type="EMBL" id="JACICA010000003">
    <property type="protein sequence ID" value="MBB3702527.1"/>
    <property type="molecule type" value="Genomic_DNA"/>
</dbReference>
<dbReference type="AlphaFoldDB" id="A0A7W5UMQ9"/>
<feature type="transmembrane region" description="Helical" evidence="9">
    <location>
        <begin position="156"/>
        <end position="178"/>
    </location>
</feature>
<sequence length="691" mass="77709">MNFKTFFLSSKKAKQINPLYLIGGHFLSLYLIIGFVLRIVLMAFSPADATYTAMGILRGLSIGFLSDLGMGLLLLVPLFVFYVGLNEYKYKKYAAISICLLLIAGLAYAFWPGSIFRQYGGGAPRIAQIFLGWKLLSFSLRAFIPRIRKTWRACTLYLTWGIYILLLFMVAAGEFFFWEEFGVRYNFIAVDYLVYTNEVIGNIMESYSIAPLMAVLLLATLGLILAAVRKSRFQLEGNYSLRRFGFETLLAVVLVGAGFGATSLTHNLDANNQYVTQIEQNGAYDFVRAFLNNKLEYDKFYTMLPPAQCEALYRQQTGLDANGTKQLSDGQGAEKCNIVLITVESLSADFLTRYGNKEGLTPYIDRLMAQSLVFDSLYACGNRTVRGLEALSLCVPPHAGESVIKQKNNRMGALSVGYQLRKLGYTTQFLYGGYSYFDNMGDYFSHNGYEVIDRSNIAKQNITFANIWGVCDEDIFNKGLEVFDANAKTGKPFFAQFMTTSNHRPYTYPTEKIHVEGNPHTRNAAVKYTDYAIGDFLNKAAKKPWFKNTVFIVIADHCASSAGKTSLPLEKYHIPCLIFSPGRIQPQTVSKVCSQIDIIPTLFTMLHLPAKVQFAGNDILSPNFKERAFLATYQDLGYYENHILTVLSPVRKVQQYAVSPLPDGTFEETLLKKQNIELTQKAVSFYQTVNK</sequence>
<feature type="binding site" evidence="8">
    <location>
        <position position="384"/>
    </location>
    <ligand>
        <name>Mn(2+)</name>
        <dbReference type="ChEBI" id="CHEBI:29035"/>
    </ligand>
</feature>
<dbReference type="PANTHER" id="PTHR47371:SF3">
    <property type="entry name" value="PHOSPHOGLYCEROL TRANSFERASE I"/>
    <property type="match status" value="1"/>
</dbReference>
<dbReference type="Gene3D" id="3.30.1120.80">
    <property type="match status" value="1"/>
</dbReference>
<feature type="transmembrane region" description="Helical" evidence="9">
    <location>
        <begin position="93"/>
        <end position="111"/>
    </location>
</feature>
<feature type="domain" description="Sulfatase N-terminal" evidence="10">
    <location>
        <begin position="337"/>
        <end position="606"/>
    </location>
</feature>
<evidence type="ECO:0000313" key="12">
    <source>
        <dbReference type="Proteomes" id="UP000541425"/>
    </source>
</evidence>
<evidence type="ECO:0000256" key="6">
    <source>
        <dbReference type="PIRSR" id="PIRSR005091-1"/>
    </source>
</evidence>
<evidence type="ECO:0000313" key="11">
    <source>
        <dbReference type="EMBL" id="MBB3702527.1"/>
    </source>
</evidence>
<keyword evidence="11" id="KW-0808">Transferase</keyword>
<dbReference type="Pfam" id="PF00884">
    <property type="entry name" value="Sulfatase"/>
    <property type="match status" value="1"/>
</dbReference>
<gene>
    <name evidence="11" type="ORF">FHS60_000985</name>
</gene>
<feature type="transmembrane region" description="Helical" evidence="9">
    <location>
        <begin position="126"/>
        <end position="144"/>
    </location>
</feature>
<dbReference type="GO" id="GO:0016740">
    <property type="term" value="F:transferase activity"/>
    <property type="evidence" value="ECO:0007669"/>
    <property type="project" value="UniProtKB-KW"/>
</dbReference>
<dbReference type="Gene3D" id="3.40.720.10">
    <property type="entry name" value="Alkaline Phosphatase, subunit A"/>
    <property type="match status" value="1"/>
</dbReference>
<keyword evidence="3 9" id="KW-0812">Transmembrane</keyword>
<feature type="binding site" evidence="8">
    <location>
        <position position="557"/>
    </location>
    <ligand>
        <name>Mn(2+)</name>
        <dbReference type="ChEBI" id="CHEBI:29035"/>
    </ligand>
</feature>
<keyword evidence="5 9" id="KW-0472">Membrane</keyword>
<feature type="transmembrane region" description="Helical" evidence="9">
    <location>
        <begin position="249"/>
        <end position="268"/>
    </location>
</feature>
<name>A0A7W5UMQ9_9BACT</name>
<comment type="caution">
    <text evidence="11">The sequence shown here is derived from an EMBL/GenBank/DDBJ whole genome shotgun (WGS) entry which is preliminary data.</text>
</comment>
<evidence type="ECO:0000256" key="7">
    <source>
        <dbReference type="PIRSR" id="PIRSR005091-2"/>
    </source>
</evidence>
<feature type="binding site" evidence="8">
    <location>
        <position position="556"/>
    </location>
    <ligand>
        <name>Mn(2+)</name>
        <dbReference type="ChEBI" id="CHEBI:29035"/>
    </ligand>
</feature>
<evidence type="ECO:0000256" key="8">
    <source>
        <dbReference type="PIRSR" id="PIRSR005091-3"/>
    </source>
</evidence>
<accession>A0A7W5UMQ9</accession>
<evidence type="ECO:0000256" key="3">
    <source>
        <dbReference type="ARBA" id="ARBA00022692"/>
    </source>
</evidence>
<keyword evidence="7" id="KW-0464">Manganese</keyword>
<dbReference type="RefSeq" id="WP_183695654.1">
    <property type="nucleotide sequence ID" value="NZ_JACICA010000003.1"/>
</dbReference>
<evidence type="ECO:0000256" key="9">
    <source>
        <dbReference type="SAM" id="Phobius"/>
    </source>
</evidence>
<feature type="transmembrane region" description="Helical" evidence="9">
    <location>
        <begin position="20"/>
        <end position="44"/>
    </location>
</feature>
<feature type="transmembrane region" description="Helical" evidence="9">
    <location>
        <begin position="56"/>
        <end position="81"/>
    </location>
</feature>
<dbReference type="GO" id="GO:0046872">
    <property type="term" value="F:metal ion binding"/>
    <property type="evidence" value="ECO:0007669"/>
    <property type="project" value="UniProtKB-KW"/>
</dbReference>
<dbReference type="InterPro" id="IPR017850">
    <property type="entry name" value="Alkaline_phosphatase_core_sf"/>
</dbReference>
<dbReference type="PANTHER" id="PTHR47371">
    <property type="entry name" value="LIPOTEICHOIC ACID SYNTHASE"/>
    <property type="match status" value="1"/>
</dbReference>
<dbReference type="SUPFAM" id="SSF53649">
    <property type="entry name" value="Alkaline phosphatase-like"/>
    <property type="match status" value="1"/>
</dbReference>
<evidence type="ECO:0000256" key="4">
    <source>
        <dbReference type="ARBA" id="ARBA00022989"/>
    </source>
</evidence>
<feature type="active site" evidence="6">
    <location>
        <position position="384"/>
    </location>
</feature>
<feature type="transmembrane region" description="Helical" evidence="9">
    <location>
        <begin position="209"/>
        <end position="228"/>
    </location>
</feature>
<feature type="binding site" evidence="7">
    <location>
        <position position="503"/>
    </location>
    <ligand>
        <name>substrate</name>
    </ligand>
</feature>
<protein>
    <submittedName>
        <fullName evidence="11">Phosphoglycerol transferase MdoB-like AlkP superfamily enzyme</fullName>
    </submittedName>
</protein>
<dbReference type="Proteomes" id="UP000541425">
    <property type="component" value="Unassembled WGS sequence"/>
</dbReference>
<dbReference type="CDD" id="cd16015">
    <property type="entry name" value="LTA_synthase"/>
    <property type="match status" value="1"/>
</dbReference>
<organism evidence="11 12">
    <name type="scientific">Alloprevotella rava</name>
    <dbReference type="NCBI Taxonomy" id="671218"/>
    <lineage>
        <taxon>Bacteria</taxon>
        <taxon>Pseudomonadati</taxon>
        <taxon>Bacteroidota</taxon>
        <taxon>Bacteroidia</taxon>
        <taxon>Bacteroidales</taxon>
        <taxon>Prevotellaceae</taxon>
        <taxon>Alloprevotella</taxon>
    </lineage>
</organism>